<dbReference type="PANTHER" id="PTHR42731:SF5">
    <property type="entry name" value="RADICAL SAM DOMAIN PROTEIN"/>
    <property type="match status" value="1"/>
</dbReference>
<dbReference type="Pfam" id="PF19864">
    <property type="entry name" value="Radical_SAM_N2"/>
    <property type="match status" value="1"/>
</dbReference>
<dbReference type="Proteomes" id="UP000662904">
    <property type="component" value="Chromosome"/>
</dbReference>
<dbReference type="RefSeq" id="WP_206707090.1">
    <property type="nucleotide sequence ID" value="NZ_CP059066.1"/>
</dbReference>
<keyword evidence="3" id="KW-1185">Reference proteome</keyword>
<dbReference type="KEGG" id="kme:H0A61_02131"/>
<dbReference type="Gene3D" id="3.40.50.280">
    <property type="entry name" value="Cobalamin-binding domain"/>
    <property type="match status" value="1"/>
</dbReference>
<reference evidence="2" key="1">
    <citation type="submission" date="2020-07" db="EMBL/GenBank/DDBJ databases">
        <title>Koleobacter methoxysyntrophicus gen. nov., sp. nov., a novel anaerobic bacterium isolated from deep subsurface oil field and proposal of Koleobacterales ord. nov. in the phylum Firmicutes.</title>
        <authorList>
            <person name="Sakamoto S."/>
            <person name="Tamaki H."/>
        </authorList>
    </citation>
    <scope>NUCLEOTIDE SEQUENCE</scope>
    <source>
        <strain evidence="2">NRmbB1</strain>
    </source>
</reference>
<protein>
    <submittedName>
        <fullName evidence="2">Anaerobic magnesium-protoporphyrin IX monomethyl ester cyclase</fullName>
        <ecNumber evidence="2">1.21.98.3</ecNumber>
    </submittedName>
</protein>
<dbReference type="SFLD" id="SFLDS00029">
    <property type="entry name" value="Radical_SAM"/>
    <property type="match status" value="1"/>
</dbReference>
<evidence type="ECO:0000313" key="2">
    <source>
        <dbReference type="EMBL" id="QSQ09751.1"/>
    </source>
</evidence>
<dbReference type="InterPro" id="IPR023862">
    <property type="entry name" value="CHP03960_rSAM"/>
</dbReference>
<dbReference type="AlphaFoldDB" id="A0A8A0RMX4"/>
<accession>A0A8A0RMX4</accession>
<dbReference type="GO" id="GO:0051536">
    <property type="term" value="F:iron-sulfur cluster binding"/>
    <property type="evidence" value="ECO:0007669"/>
    <property type="project" value="InterPro"/>
</dbReference>
<dbReference type="PROSITE" id="PS51918">
    <property type="entry name" value="RADICAL_SAM"/>
    <property type="match status" value="1"/>
</dbReference>
<dbReference type="CDD" id="cd01335">
    <property type="entry name" value="Radical_SAM"/>
    <property type="match status" value="1"/>
</dbReference>
<dbReference type="Gene3D" id="3.80.30.20">
    <property type="entry name" value="tm_1862 like domain"/>
    <property type="match status" value="1"/>
</dbReference>
<dbReference type="EMBL" id="CP059066">
    <property type="protein sequence ID" value="QSQ09751.1"/>
    <property type="molecule type" value="Genomic_DNA"/>
</dbReference>
<gene>
    <name evidence="2" type="primary">bchE</name>
    <name evidence="2" type="ORF">H0A61_02131</name>
</gene>
<dbReference type="SUPFAM" id="SSF102114">
    <property type="entry name" value="Radical SAM enzymes"/>
    <property type="match status" value="1"/>
</dbReference>
<sequence length="584" mass="67042">MNWGLVERYKKILYAEKPLLRIYNFGEKEVSFALIYPNTYNLAMSNLGFMSIYYQINIRRDTLCHRGFLPFKGDEKAFYKTNTPLFSLESQVPLKDYDIIGFSVSFELDYINILKILEISHIPLEKEKRDERFPLIIAGGPCATFNPEPLTPYIDIFVIGEGEEVIHEVIERYKSLRSYGKQAVLQGMSSIPGVYVPSMYGVEYHDDGRIKNIQPKGNAPAKVKKRWIKDLSGIQTSSVIISPLSEFKDMYLIEISRGCWRNCRYCMAGYCYKIPRIRELRDIINNAKKAKDLGLRVGLVGAAVSDYPYIDELIRELIKQGIKFSVSSLRADSVTPSLVRGLAFSGHKTITIAPEAASERLRKVINKGIGEEDIFRAVYLAATNNIPNIKLYFIIGLPTEDLEDINQIIILTKRIIDYLNSINAVYETIILSINPFIPKPFTPFQWFGMDRQDSLNYKMNIIKEGLTRYKKVKLIMESPKWSIIQGLLSRGDRKLGRVLLKVHQYGGNLSAWRKALRELEVDFDFYLYRKRDFTEILPWSHINLGIDENHLKREAIKAIKEHGTLPCSLEKCSKCNICSFKGGV</sequence>
<dbReference type="InterPro" id="IPR058240">
    <property type="entry name" value="rSAM_sf"/>
</dbReference>
<dbReference type="InterPro" id="IPR007197">
    <property type="entry name" value="rSAM"/>
</dbReference>
<dbReference type="InterPro" id="IPR006638">
    <property type="entry name" value="Elp3/MiaA/NifB-like_rSAM"/>
</dbReference>
<evidence type="ECO:0000313" key="3">
    <source>
        <dbReference type="Proteomes" id="UP000662904"/>
    </source>
</evidence>
<organism evidence="2 3">
    <name type="scientific">Koleobacter methoxysyntrophicus</name>
    <dbReference type="NCBI Taxonomy" id="2751313"/>
    <lineage>
        <taxon>Bacteria</taxon>
        <taxon>Bacillati</taxon>
        <taxon>Bacillota</taxon>
        <taxon>Clostridia</taxon>
        <taxon>Koleobacterales</taxon>
        <taxon>Koleobacteraceae</taxon>
        <taxon>Koleobacter</taxon>
    </lineage>
</organism>
<dbReference type="InterPro" id="IPR045784">
    <property type="entry name" value="Radical_SAM_N2"/>
</dbReference>
<dbReference type="InterPro" id="IPR023404">
    <property type="entry name" value="rSAM_horseshoe"/>
</dbReference>
<proteinExistence type="predicted"/>
<dbReference type="GO" id="GO:0016491">
    <property type="term" value="F:oxidoreductase activity"/>
    <property type="evidence" value="ECO:0007669"/>
    <property type="project" value="UniProtKB-KW"/>
</dbReference>
<dbReference type="SFLD" id="SFLDG01082">
    <property type="entry name" value="B12-binding_domain_containing"/>
    <property type="match status" value="1"/>
</dbReference>
<dbReference type="PANTHER" id="PTHR42731">
    <property type="entry name" value="SLL1084 PROTEIN"/>
    <property type="match status" value="1"/>
</dbReference>
<name>A0A8A0RMX4_9FIRM</name>
<dbReference type="Pfam" id="PF04055">
    <property type="entry name" value="Radical_SAM"/>
    <property type="match status" value="1"/>
</dbReference>
<keyword evidence="2" id="KW-0560">Oxidoreductase</keyword>
<dbReference type="NCBIfam" id="TIGR03960">
    <property type="entry name" value="rSAM_fuse_unch"/>
    <property type="match status" value="1"/>
</dbReference>
<dbReference type="EC" id="1.21.98.3" evidence="2"/>
<evidence type="ECO:0000259" key="1">
    <source>
        <dbReference type="PROSITE" id="PS51918"/>
    </source>
</evidence>
<feature type="domain" description="Radical SAM core" evidence="1">
    <location>
        <begin position="245"/>
        <end position="480"/>
    </location>
</feature>
<dbReference type="SMART" id="SM00729">
    <property type="entry name" value="Elp3"/>
    <property type="match status" value="1"/>
</dbReference>